<evidence type="ECO:0000256" key="3">
    <source>
        <dbReference type="ARBA" id="ARBA00007520"/>
    </source>
</evidence>
<dbReference type="InterPro" id="IPR005829">
    <property type="entry name" value="Sugar_transporter_CS"/>
</dbReference>
<organism evidence="10 11">
    <name type="scientific">Rubrivivax albus</name>
    <dbReference type="NCBI Taxonomy" id="2499835"/>
    <lineage>
        <taxon>Bacteria</taxon>
        <taxon>Pseudomonadati</taxon>
        <taxon>Pseudomonadota</taxon>
        <taxon>Betaproteobacteria</taxon>
        <taxon>Burkholderiales</taxon>
        <taxon>Sphaerotilaceae</taxon>
        <taxon>Rubrivivax</taxon>
    </lineage>
</organism>
<dbReference type="Gene3D" id="1.20.1250.20">
    <property type="entry name" value="MFS general substrate transporter like domains"/>
    <property type="match status" value="1"/>
</dbReference>
<dbReference type="InterPro" id="IPR001958">
    <property type="entry name" value="Tet-R_TetA/multi-R_MdtG-like"/>
</dbReference>
<protein>
    <submittedName>
        <fullName evidence="10">MFS transporter</fullName>
    </submittedName>
</protein>
<dbReference type="Pfam" id="PF07690">
    <property type="entry name" value="MFS_1"/>
    <property type="match status" value="1"/>
</dbReference>
<accession>A0A3S2TQ37</accession>
<feature type="transmembrane region" description="Helical" evidence="8">
    <location>
        <begin position="38"/>
        <end position="58"/>
    </location>
</feature>
<dbReference type="AlphaFoldDB" id="A0A3S2TQ37"/>
<dbReference type="RefSeq" id="WP_128196541.1">
    <property type="nucleotide sequence ID" value="NZ_SACT01000001.1"/>
</dbReference>
<dbReference type="GO" id="GO:0022857">
    <property type="term" value="F:transmembrane transporter activity"/>
    <property type="evidence" value="ECO:0007669"/>
    <property type="project" value="InterPro"/>
</dbReference>
<evidence type="ECO:0000256" key="7">
    <source>
        <dbReference type="ARBA" id="ARBA00023136"/>
    </source>
</evidence>
<feature type="domain" description="Major facilitator superfamily (MFS) profile" evidence="9">
    <location>
        <begin position="1"/>
        <end position="395"/>
    </location>
</feature>
<feature type="transmembrane region" description="Helical" evidence="8">
    <location>
        <begin position="333"/>
        <end position="359"/>
    </location>
</feature>
<proteinExistence type="inferred from homology"/>
<feature type="transmembrane region" description="Helical" evidence="8">
    <location>
        <begin position="299"/>
        <end position="321"/>
    </location>
</feature>
<dbReference type="PRINTS" id="PR01035">
    <property type="entry name" value="TCRTETA"/>
</dbReference>
<dbReference type="InterPro" id="IPR036259">
    <property type="entry name" value="MFS_trans_sf"/>
</dbReference>
<dbReference type="OrthoDB" id="9764259at2"/>
<keyword evidence="6 8" id="KW-1133">Transmembrane helix</keyword>
<reference evidence="10 11" key="1">
    <citation type="submission" date="2019-01" db="EMBL/GenBank/DDBJ databases">
        <authorList>
            <person name="Chen W.-M."/>
        </authorList>
    </citation>
    <scope>NUCLEOTIDE SEQUENCE [LARGE SCALE GENOMIC DNA]</scope>
    <source>
        <strain evidence="10 11">ICH-3</strain>
    </source>
</reference>
<evidence type="ECO:0000256" key="4">
    <source>
        <dbReference type="ARBA" id="ARBA00022448"/>
    </source>
</evidence>
<feature type="transmembrane region" description="Helical" evidence="8">
    <location>
        <begin position="156"/>
        <end position="176"/>
    </location>
</feature>
<dbReference type="InterPro" id="IPR011701">
    <property type="entry name" value="MFS"/>
</dbReference>
<feature type="transmembrane region" description="Helical" evidence="8">
    <location>
        <begin position="128"/>
        <end position="150"/>
    </location>
</feature>
<feature type="transmembrane region" description="Helical" evidence="8">
    <location>
        <begin position="208"/>
        <end position="232"/>
    </location>
</feature>
<gene>
    <name evidence="10" type="ORF">ENE75_05930</name>
</gene>
<keyword evidence="7 8" id="KW-0472">Membrane</keyword>
<dbReference type="Proteomes" id="UP000288178">
    <property type="component" value="Unassembled WGS sequence"/>
</dbReference>
<evidence type="ECO:0000256" key="5">
    <source>
        <dbReference type="ARBA" id="ARBA00022692"/>
    </source>
</evidence>
<evidence type="ECO:0000313" key="10">
    <source>
        <dbReference type="EMBL" id="RVT54383.1"/>
    </source>
</evidence>
<evidence type="ECO:0000259" key="9">
    <source>
        <dbReference type="PROSITE" id="PS50850"/>
    </source>
</evidence>
<dbReference type="EMBL" id="SACT01000001">
    <property type="protein sequence ID" value="RVT54383.1"/>
    <property type="molecule type" value="Genomic_DNA"/>
</dbReference>
<comment type="caution">
    <text evidence="10">The sequence shown here is derived from an EMBL/GenBank/DDBJ whole genome shotgun (WGS) entry which is preliminary data.</text>
</comment>
<feature type="transmembrane region" description="Helical" evidence="8">
    <location>
        <begin position="244"/>
        <end position="263"/>
    </location>
</feature>
<dbReference type="PROSITE" id="PS00216">
    <property type="entry name" value="SUGAR_TRANSPORT_1"/>
    <property type="match status" value="1"/>
</dbReference>
<dbReference type="PROSITE" id="PS50850">
    <property type="entry name" value="MFS"/>
    <property type="match status" value="1"/>
</dbReference>
<sequence>MSFILIAVLIDMIAIGLIVPVLPYMVGQFTDGAEAQARWFAIVTFTFGAANFVAAPVLGALSDRFGRRPVLLLGFSGLALSFFVTGLATALWMLVAVRVVAGAMQANAAIANAYVADISTPEQRAARMGLVGAMFGVGFILGPALGGVLGDIDVRLPFFAAGALAVANGLYGYFVLPESLPKARRRPFTWRGAHPLAAMQTLARNPGIGWLAAAIALATLAQFTMHSSWVLYTHFRFGWGPAEVGWSLFVVGLMSALVQGVLLRHLLKRFSPRRLAAWGLAMGAVTYAAFGAITEGWMMYVVIVVGTLLGGGATASLQSIVSNAADAERQGEVMGALASVNSLMAVLAPATAGPLLVLISHRQPDDWLIGLPFFACALLQAAAAVIAIRFFTARRRAAAQPA</sequence>
<evidence type="ECO:0000256" key="2">
    <source>
        <dbReference type="ARBA" id="ARBA00004141"/>
    </source>
</evidence>
<evidence type="ECO:0000256" key="1">
    <source>
        <dbReference type="ARBA" id="ARBA00003279"/>
    </source>
</evidence>
<name>A0A3S2TQ37_9BURK</name>
<keyword evidence="11" id="KW-1185">Reference proteome</keyword>
<feature type="transmembrane region" description="Helical" evidence="8">
    <location>
        <begin position="70"/>
        <end position="93"/>
    </location>
</feature>
<keyword evidence="4" id="KW-0813">Transport</keyword>
<feature type="transmembrane region" description="Helical" evidence="8">
    <location>
        <begin position="275"/>
        <end position="293"/>
    </location>
</feature>
<evidence type="ECO:0000256" key="6">
    <source>
        <dbReference type="ARBA" id="ARBA00022989"/>
    </source>
</evidence>
<comment type="function">
    <text evidence="1">Resistance to tetracycline by an active tetracycline efflux. This is an energy-dependent process that decreases the accumulation of the antibiotic in whole cells. This protein functions as a metal-tetracycline/H(+) antiporter.</text>
</comment>
<keyword evidence="5 8" id="KW-0812">Transmembrane</keyword>
<feature type="transmembrane region" description="Helical" evidence="8">
    <location>
        <begin position="371"/>
        <end position="391"/>
    </location>
</feature>
<evidence type="ECO:0000313" key="11">
    <source>
        <dbReference type="Proteomes" id="UP000288178"/>
    </source>
</evidence>
<feature type="transmembrane region" description="Helical" evidence="8">
    <location>
        <begin position="99"/>
        <end position="116"/>
    </location>
</feature>
<comment type="subcellular location">
    <subcellularLocation>
        <location evidence="2">Membrane</location>
        <topology evidence="2">Multi-pass membrane protein</topology>
    </subcellularLocation>
</comment>
<dbReference type="GO" id="GO:0016020">
    <property type="term" value="C:membrane"/>
    <property type="evidence" value="ECO:0007669"/>
    <property type="project" value="UniProtKB-SubCell"/>
</dbReference>
<feature type="transmembrane region" description="Helical" evidence="8">
    <location>
        <begin position="5"/>
        <end position="26"/>
    </location>
</feature>
<evidence type="ECO:0000256" key="8">
    <source>
        <dbReference type="SAM" id="Phobius"/>
    </source>
</evidence>
<dbReference type="InterPro" id="IPR020846">
    <property type="entry name" value="MFS_dom"/>
</dbReference>
<dbReference type="PANTHER" id="PTHR23504:SF15">
    <property type="entry name" value="MAJOR FACILITATOR SUPERFAMILY (MFS) PROFILE DOMAIN-CONTAINING PROTEIN"/>
    <property type="match status" value="1"/>
</dbReference>
<dbReference type="PANTHER" id="PTHR23504">
    <property type="entry name" value="MAJOR FACILITATOR SUPERFAMILY DOMAIN-CONTAINING PROTEIN 10"/>
    <property type="match status" value="1"/>
</dbReference>
<comment type="similarity">
    <text evidence="3">Belongs to the major facilitator superfamily. TCR/Tet family.</text>
</comment>
<dbReference type="SUPFAM" id="SSF103473">
    <property type="entry name" value="MFS general substrate transporter"/>
    <property type="match status" value="1"/>
</dbReference>